<evidence type="ECO:0000259" key="3">
    <source>
        <dbReference type="PROSITE" id="PS50887"/>
    </source>
</evidence>
<dbReference type="Gene3D" id="3.20.20.450">
    <property type="entry name" value="EAL domain"/>
    <property type="match status" value="1"/>
</dbReference>
<dbReference type="Pfam" id="PF00990">
    <property type="entry name" value="GGDEF"/>
    <property type="match status" value="1"/>
</dbReference>
<comment type="caution">
    <text evidence="4">The sequence shown here is derived from an EMBL/GenBank/DDBJ whole genome shotgun (WGS) entry which is preliminary data.</text>
</comment>
<dbReference type="SMART" id="SM00052">
    <property type="entry name" value="EAL"/>
    <property type="match status" value="1"/>
</dbReference>
<dbReference type="SUPFAM" id="SSF55073">
    <property type="entry name" value="Nucleotide cyclase"/>
    <property type="match status" value="1"/>
</dbReference>
<name>A0A7C2TH31_9BACT</name>
<organism evidence="4">
    <name type="scientific">Desulfurivibrio alkaliphilus</name>
    <dbReference type="NCBI Taxonomy" id="427923"/>
    <lineage>
        <taxon>Bacteria</taxon>
        <taxon>Pseudomonadati</taxon>
        <taxon>Thermodesulfobacteriota</taxon>
        <taxon>Desulfobulbia</taxon>
        <taxon>Desulfobulbales</taxon>
        <taxon>Desulfobulbaceae</taxon>
        <taxon>Desulfurivibrio</taxon>
    </lineage>
</organism>
<dbReference type="Pfam" id="PF19443">
    <property type="entry name" value="DAHL"/>
    <property type="match status" value="1"/>
</dbReference>
<dbReference type="InterPro" id="IPR035919">
    <property type="entry name" value="EAL_sf"/>
</dbReference>
<feature type="domain" description="GGDEF" evidence="3">
    <location>
        <begin position="311"/>
        <end position="439"/>
    </location>
</feature>
<evidence type="ECO:0000256" key="1">
    <source>
        <dbReference type="SAM" id="Phobius"/>
    </source>
</evidence>
<dbReference type="Proteomes" id="UP000885986">
    <property type="component" value="Unassembled WGS sequence"/>
</dbReference>
<dbReference type="CDD" id="cd01949">
    <property type="entry name" value="GGDEF"/>
    <property type="match status" value="1"/>
</dbReference>
<feature type="transmembrane region" description="Helical" evidence="1">
    <location>
        <begin position="6"/>
        <end position="23"/>
    </location>
</feature>
<dbReference type="SMART" id="SM00267">
    <property type="entry name" value="GGDEF"/>
    <property type="match status" value="1"/>
</dbReference>
<accession>A0A7C2TH31</accession>
<keyword evidence="1" id="KW-0812">Transmembrane</keyword>
<dbReference type="GO" id="GO:0071111">
    <property type="term" value="F:cyclic-guanylate-specific phosphodiesterase activity"/>
    <property type="evidence" value="ECO:0007669"/>
    <property type="project" value="InterPro"/>
</dbReference>
<keyword evidence="1" id="KW-0472">Membrane</keyword>
<dbReference type="PANTHER" id="PTHR33121">
    <property type="entry name" value="CYCLIC DI-GMP PHOSPHODIESTERASE PDEF"/>
    <property type="match status" value="1"/>
</dbReference>
<dbReference type="InterPro" id="IPR000160">
    <property type="entry name" value="GGDEF_dom"/>
</dbReference>
<evidence type="ECO:0000313" key="4">
    <source>
        <dbReference type="EMBL" id="HET97587.1"/>
    </source>
</evidence>
<protein>
    <submittedName>
        <fullName evidence="4">EAL domain-containing protein</fullName>
    </submittedName>
</protein>
<dbReference type="NCBIfam" id="TIGR00254">
    <property type="entry name" value="GGDEF"/>
    <property type="match status" value="1"/>
</dbReference>
<feature type="transmembrane region" description="Helical" evidence="1">
    <location>
        <begin position="249"/>
        <end position="269"/>
    </location>
</feature>
<dbReference type="PANTHER" id="PTHR33121:SF79">
    <property type="entry name" value="CYCLIC DI-GMP PHOSPHODIESTERASE PDED-RELATED"/>
    <property type="match status" value="1"/>
</dbReference>
<evidence type="ECO:0000259" key="2">
    <source>
        <dbReference type="PROSITE" id="PS50883"/>
    </source>
</evidence>
<feature type="domain" description="EAL" evidence="2">
    <location>
        <begin position="450"/>
        <end position="694"/>
    </location>
</feature>
<dbReference type="InterPro" id="IPR029787">
    <property type="entry name" value="Nucleotide_cyclase"/>
</dbReference>
<dbReference type="PROSITE" id="PS50887">
    <property type="entry name" value="GGDEF"/>
    <property type="match status" value="1"/>
</dbReference>
<dbReference type="InterPro" id="IPR043128">
    <property type="entry name" value="Rev_trsase/Diguanyl_cyclase"/>
</dbReference>
<reference evidence="4" key="1">
    <citation type="journal article" date="2020" name="mSystems">
        <title>Genome- and Community-Level Interaction Insights into Carbon Utilization and Element Cycling Functions of Hydrothermarchaeota in Hydrothermal Sediment.</title>
        <authorList>
            <person name="Zhou Z."/>
            <person name="Liu Y."/>
            <person name="Xu W."/>
            <person name="Pan J."/>
            <person name="Luo Z.H."/>
            <person name="Li M."/>
        </authorList>
    </citation>
    <scope>NUCLEOTIDE SEQUENCE [LARGE SCALE GENOMIC DNA]</scope>
    <source>
        <strain evidence="4">SpSt-1224</strain>
    </source>
</reference>
<dbReference type="SUPFAM" id="SSF141868">
    <property type="entry name" value="EAL domain-like"/>
    <property type="match status" value="1"/>
</dbReference>
<gene>
    <name evidence="4" type="ORF">ENN98_02590</name>
</gene>
<keyword evidence="1" id="KW-1133">Transmembrane helix</keyword>
<sequence>MRLKIQLTIAVACLVGILFGYYLKEAKEQTAVRLTLLNEITLLEQQQKQLDGEILQSAFFLYHDYDRIHATLGQIKRTLTSAMELRASISSNHSQVCNLLDGYRQIVELNEERIIRLLTLNSMLKNSAMYVPNLTRQAGRDAPMVDPHYHALLADLNSTLYLSRNSLDPDLLHGLSSSLEALEAYPPPAGIEHLHPALLAHGRVFAEALPDYSLLLSAILQPATSTILRQLQEALITENSHWLIRLNRLTYIFFGAFLVSMLLVIALLLKTERENRDLNRLSAALSAAATTDNLTQLANRFAFDQDQESRQQPLLFLINIDDFKHINDLYGVQTGDHVLIELAGRLEKLPAAGRWCRCYRLGGDDFGLLLEEPADFNPEELARSIVAAVEGELFVHREQPIRLSISLGISRQRPLLETADMALKETKKLKRTKFTIYRSELNLQAQIAANLQTLQKARRALAEDDILVYYQPIFDNLSGEIARYECLVRMRDEDGTIFTPGRFLDLVKESSLYPQFTMRVVAKSFSNFSDCRYGFSINLALTDILDSEVREYILALIDANPATASRLTFEILENEGMKNVEEVRSFITRVKRAGCQIAVDDFGSGYSNFAHLLMLQVDTLKIDASLIRDLDHDTQARVMVQTIVDFCRKLEIKTVAEFVHSAAVHQVVKELGIDYSQGFHLAEPAPRPLHLTRT</sequence>
<dbReference type="InterPro" id="IPR050706">
    <property type="entry name" value="Cyclic-di-GMP_PDE-like"/>
</dbReference>
<dbReference type="Pfam" id="PF00563">
    <property type="entry name" value="EAL"/>
    <property type="match status" value="1"/>
</dbReference>
<dbReference type="Gene3D" id="3.30.70.270">
    <property type="match status" value="1"/>
</dbReference>
<dbReference type="InterPro" id="IPR045812">
    <property type="entry name" value="DAHL"/>
</dbReference>
<dbReference type="EMBL" id="DSDS01000056">
    <property type="protein sequence ID" value="HET97587.1"/>
    <property type="molecule type" value="Genomic_DNA"/>
</dbReference>
<dbReference type="InterPro" id="IPR001633">
    <property type="entry name" value="EAL_dom"/>
</dbReference>
<dbReference type="CDD" id="cd01948">
    <property type="entry name" value="EAL"/>
    <property type="match status" value="1"/>
</dbReference>
<proteinExistence type="predicted"/>
<dbReference type="AlphaFoldDB" id="A0A7C2TH31"/>
<dbReference type="PROSITE" id="PS50883">
    <property type="entry name" value="EAL"/>
    <property type="match status" value="1"/>
</dbReference>